<dbReference type="EMBL" id="JNVU01000039">
    <property type="protein sequence ID" value="KEI43371.1"/>
    <property type="molecule type" value="Genomic_DNA"/>
</dbReference>
<dbReference type="InterPro" id="IPR006483">
    <property type="entry name" value="CRISPR-assoc_Cas3_HD"/>
</dbReference>
<evidence type="ECO:0000256" key="7">
    <source>
        <dbReference type="ARBA" id="ARBA00022806"/>
    </source>
</evidence>
<evidence type="ECO:0000256" key="4">
    <source>
        <dbReference type="ARBA" id="ARBA00022723"/>
    </source>
</evidence>
<dbReference type="Gene3D" id="3.40.50.300">
    <property type="entry name" value="P-loop containing nucleotide triphosphate hydrolases"/>
    <property type="match status" value="2"/>
</dbReference>
<protein>
    <submittedName>
        <fullName evidence="11">CRISPR-associated protein Cas3</fullName>
    </submittedName>
</protein>
<keyword evidence="5" id="KW-0547">Nucleotide-binding</keyword>
<organism evidence="11 12">
    <name type="scientific">Saccharopolyspora rectivirgula</name>
    <dbReference type="NCBI Taxonomy" id="28042"/>
    <lineage>
        <taxon>Bacteria</taxon>
        <taxon>Bacillati</taxon>
        <taxon>Actinomycetota</taxon>
        <taxon>Actinomycetes</taxon>
        <taxon>Pseudonocardiales</taxon>
        <taxon>Pseudonocardiaceae</taxon>
        <taxon>Saccharopolyspora</taxon>
    </lineage>
</organism>
<dbReference type="InterPro" id="IPR027417">
    <property type="entry name" value="P-loop_NTPase"/>
</dbReference>
<feature type="domain" description="HD Cas3-type" evidence="10">
    <location>
        <begin position="17"/>
        <end position="221"/>
    </location>
</feature>
<keyword evidence="4" id="KW-0479">Metal-binding</keyword>
<dbReference type="NCBIfam" id="TIGR01587">
    <property type="entry name" value="cas3_core"/>
    <property type="match status" value="1"/>
</dbReference>
<sequence length="950" mass="105306">MELSEAARSVWAKSTARDGSWLPLWQHMDDSADIAGLLFDQWLAPRIVQLFADEFGGDVAAARAAVTFLAGAHDLGKATPAFAVQDQRLAQLMRDQGLYMPLRKADLPDREIVHHSLAGHHLLVRWLVEQGWRRRTARAWGVVLGGHHGVPPDTGSEADTRPKLYPSLYGEGRWKEVQRELIERTARRSGADRWLSEWRDVPLSARFQVLVTGLVIVSDWIASNEDLMPFLTGQLPEVSNSSERGSRAFEQLRLPKPWRPSEACEDVTELFRSRFDLPDEAKPRPVQHAACAVARSTPEPGMLIIEAPMGEGKTEAALAAAEMMAARWGLGGVMVALPTQATSDAMFNRVVDWLDAMGSTDQEVGGSITLSHGKARFNRLFQGLVRAGRLAEIGRDEQSECDGEQDRVPHAVVAHSWLSGRKKSQLANFTVGTIDQLLFAGLKSRHLMLRHLGLAGKVVVLDEVHAYDAYMNSYLTKVLTWLGTYGVPVIALSATLPADRRRALLEAYQRGRSTAVQEPDRGIEAADVEGDIGYPVLVWSEGPQVKTEVVEPSGRRTEVAIDVLGGDVDDDLDELVALLRDALSDGGCAVVVRNTVSRVLHTARRLEEEFPGEIEIAHSRFIAADRMRKDERLLEQFGPPKHAARRPGRRIVVASQVIEQSLDVDFDLLVTDLAPIDLVLQRLGRLHRHQRGENQHDRPPKLRSARAYLAGVDFSRTPPEFEDNSARYIYGKYWLFRSAAVLQPLLGSSITLPDDIAPLVQDAYGAAEVSPPQWQEAVTESWKHWCAQVAEREDKASKFQITDPTNPGEAILGWLRANVGEADDESQGQGQVRDGVPTLEAILVQHDASGRWFTPGWLSEGAALEVPREETPSEDLARVMASCSLRLPPNFSNADAEEELWKATPEAWEQSPLIYRLPVLLVDEDGWGQIGDQRIRYTPETGLEVFGSDS</sequence>
<comment type="similarity">
    <text evidence="2">In the central section; belongs to the CRISPR-associated helicase Cas3 family.</text>
</comment>
<dbReference type="Pfam" id="PF22590">
    <property type="entry name" value="Cas3-like_C_2"/>
    <property type="match status" value="1"/>
</dbReference>
<keyword evidence="12" id="KW-1185">Reference proteome</keyword>
<dbReference type="InterPro" id="IPR050547">
    <property type="entry name" value="DEAD_box_RNA_helicases"/>
</dbReference>
<comment type="caution">
    <text evidence="11">The sequence shown here is derived from an EMBL/GenBank/DDBJ whole genome shotgun (WGS) entry which is preliminary data.</text>
</comment>
<dbReference type="CDD" id="cd09641">
    <property type="entry name" value="Cas3''_I"/>
    <property type="match status" value="1"/>
</dbReference>
<gene>
    <name evidence="11" type="ORF">GU90_16600</name>
</gene>
<comment type="similarity">
    <text evidence="1">In the N-terminal section; belongs to the CRISPR-associated nuclease Cas3-HD family.</text>
</comment>
<dbReference type="Pfam" id="PF18395">
    <property type="entry name" value="Cas3_C"/>
    <property type="match status" value="1"/>
</dbReference>
<dbReference type="eggNOG" id="COG1203">
    <property type="taxonomic scope" value="Bacteria"/>
</dbReference>
<accession>A0A073AVK5</accession>
<evidence type="ECO:0000259" key="10">
    <source>
        <dbReference type="PROSITE" id="PS51643"/>
    </source>
</evidence>
<dbReference type="Pfam" id="PF18019">
    <property type="entry name" value="Cas3_HD"/>
    <property type="match status" value="1"/>
</dbReference>
<evidence type="ECO:0000313" key="12">
    <source>
        <dbReference type="Proteomes" id="UP000031419"/>
    </source>
</evidence>
<dbReference type="GO" id="GO:0051607">
    <property type="term" value="P:defense response to virus"/>
    <property type="evidence" value="ECO:0007669"/>
    <property type="project" value="UniProtKB-KW"/>
</dbReference>
<dbReference type="GO" id="GO:0003723">
    <property type="term" value="F:RNA binding"/>
    <property type="evidence" value="ECO:0007669"/>
    <property type="project" value="TreeGrafter"/>
</dbReference>
<dbReference type="AlphaFoldDB" id="A0A073AVK5"/>
<dbReference type="SUPFAM" id="SSF52540">
    <property type="entry name" value="P-loop containing nucleoside triphosphate hydrolases"/>
    <property type="match status" value="1"/>
</dbReference>
<evidence type="ECO:0000256" key="2">
    <source>
        <dbReference type="ARBA" id="ARBA00009046"/>
    </source>
</evidence>
<keyword evidence="6" id="KW-0378">Hydrolase</keyword>
<keyword evidence="3" id="KW-0540">Nuclease</keyword>
<dbReference type="GO" id="GO:0003724">
    <property type="term" value="F:RNA helicase activity"/>
    <property type="evidence" value="ECO:0007669"/>
    <property type="project" value="TreeGrafter"/>
</dbReference>
<keyword evidence="9" id="KW-0051">Antiviral defense</keyword>
<dbReference type="STRING" id="28042.GU90_16600"/>
<evidence type="ECO:0000256" key="1">
    <source>
        <dbReference type="ARBA" id="ARBA00006847"/>
    </source>
</evidence>
<dbReference type="SMART" id="SM00487">
    <property type="entry name" value="DEXDc"/>
    <property type="match status" value="1"/>
</dbReference>
<dbReference type="InterPro" id="IPR038257">
    <property type="entry name" value="CRISPR-assoc_Cas3_HD_sf"/>
</dbReference>
<evidence type="ECO:0000256" key="5">
    <source>
        <dbReference type="ARBA" id="ARBA00022741"/>
    </source>
</evidence>
<dbReference type="PANTHER" id="PTHR47963">
    <property type="entry name" value="DEAD-BOX ATP-DEPENDENT RNA HELICASE 47, MITOCHONDRIAL"/>
    <property type="match status" value="1"/>
</dbReference>
<keyword evidence="7" id="KW-0347">Helicase</keyword>
<evidence type="ECO:0000256" key="9">
    <source>
        <dbReference type="ARBA" id="ARBA00023118"/>
    </source>
</evidence>
<name>A0A073AVK5_9PSEU</name>
<dbReference type="GO" id="GO:0016787">
    <property type="term" value="F:hydrolase activity"/>
    <property type="evidence" value="ECO:0007669"/>
    <property type="project" value="UniProtKB-KW"/>
</dbReference>
<dbReference type="PROSITE" id="PS51643">
    <property type="entry name" value="HD_CAS3"/>
    <property type="match status" value="1"/>
</dbReference>
<keyword evidence="8" id="KW-0067">ATP-binding</keyword>
<reference evidence="11 12" key="1">
    <citation type="submission" date="2014-06" db="EMBL/GenBank/DDBJ databases">
        <title>Saccharopolyspora rectivirgula DSM-43113 Genome sequencing.</title>
        <authorList>
            <person name="Barrera C."/>
            <person name="Millon L."/>
            <person name="Rognon B."/>
            <person name="Zaugg C."/>
            <person name="Monod M."/>
        </authorList>
    </citation>
    <scope>NUCLEOTIDE SEQUENCE [LARGE SCALE GENOMIC DNA]</scope>
    <source>
        <strain evidence="11 12">DSM 43113</strain>
    </source>
</reference>
<dbReference type="PANTHER" id="PTHR47963:SF9">
    <property type="entry name" value="CRISPR-ASSOCIATED ENDONUCLEASE_HELICASE CAS3"/>
    <property type="match status" value="1"/>
</dbReference>
<dbReference type="Gene3D" id="1.10.3210.30">
    <property type="match status" value="1"/>
</dbReference>
<dbReference type="RefSeq" id="WP_029720685.1">
    <property type="nucleotide sequence ID" value="NZ_JNVU01000039.1"/>
</dbReference>
<evidence type="ECO:0000256" key="8">
    <source>
        <dbReference type="ARBA" id="ARBA00022840"/>
    </source>
</evidence>
<dbReference type="CDD" id="cd17930">
    <property type="entry name" value="DEXHc_cas3"/>
    <property type="match status" value="1"/>
</dbReference>
<dbReference type="GO" id="GO:0005524">
    <property type="term" value="F:ATP binding"/>
    <property type="evidence" value="ECO:0007669"/>
    <property type="project" value="UniProtKB-KW"/>
</dbReference>
<evidence type="ECO:0000256" key="3">
    <source>
        <dbReference type="ARBA" id="ARBA00022722"/>
    </source>
</evidence>
<evidence type="ECO:0000256" key="6">
    <source>
        <dbReference type="ARBA" id="ARBA00022801"/>
    </source>
</evidence>
<dbReference type="InterPro" id="IPR041372">
    <property type="entry name" value="Cas3_C"/>
</dbReference>
<dbReference type="GO" id="GO:0046872">
    <property type="term" value="F:metal ion binding"/>
    <property type="evidence" value="ECO:0007669"/>
    <property type="project" value="UniProtKB-KW"/>
</dbReference>
<dbReference type="NCBIfam" id="TIGR01596">
    <property type="entry name" value="cas3_HD"/>
    <property type="match status" value="1"/>
</dbReference>
<evidence type="ECO:0000313" key="11">
    <source>
        <dbReference type="EMBL" id="KEI43371.1"/>
    </source>
</evidence>
<dbReference type="InterPro" id="IPR054712">
    <property type="entry name" value="Cas3-like_dom"/>
</dbReference>
<dbReference type="Proteomes" id="UP000031419">
    <property type="component" value="Unassembled WGS sequence"/>
</dbReference>
<dbReference type="InterPro" id="IPR014001">
    <property type="entry name" value="Helicase_ATP-bd"/>
</dbReference>
<dbReference type="InterPro" id="IPR006474">
    <property type="entry name" value="Helicase_Cas3_CRISPR-ass_core"/>
</dbReference>
<dbReference type="GO" id="GO:0004518">
    <property type="term" value="F:nuclease activity"/>
    <property type="evidence" value="ECO:0007669"/>
    <property type="project" value="UniProtKB-KW"/>
</dbReference>
<proteinExistence type="inferred from homology"/>